<proteinExistence type="predicted"/>
<dbReference type="EMBL" id="VLLG01000005">
    <property type="protein sequence ID" value="TWI84192.1"/>
    <property type="molecule type" value="Genomic_DNA"/>
</dbReference>
<evidence type="ECO:0000313" key="3">
    <source>
        <dbReference type="Proteomes" id="UP000316778"/>
    </source>
</evidence>
<protein>
    <submittedName>
        <fullName evidence="2">Lanthionine synthetase-like protein</fullName>
    </submittedName>
</protein>
<dbReference type="PANTHER" id="PTHR12736:SF7">
    <property type="entry name" value="LANC-LIKE PROTEIN 3"/>
    <property type="match status" value="1"/>
</dbReference>
<comment type="caution">
    <text evidence="2">The sequence shown here is derived from an EMBL/GenBank/DDBJ whole genome shotgun (WGS) entry which is preliminary data.</text>
</comment>
<evidence type="ECO:0000256" key="1">
    <source>
        <dbReference type="PIRSR" id="PIRSR607822-1"/>
    </source>
</evidence>
<dbReference type="SUPFAM" id="SSF158745">
    <property type="entry name" value="LanC-like"/>
    <property type="match status" value="1"/>
</dbReference>
<dbReference type="OrthoDB" id="9148343at2"/>
<dbReference type="AlphaFoldDB" id="A0A562SSK4"/>
<dbReference type="GO" id="GO:0005975">
    <property type="term" value="P:carbohydrate metabolic process"/>
    <property type="evidence" value="ECO:0007669"/>
    <property type="project" value="InterPro"/>
</dbReference>
<accession>A0A562SSK4</accession>
<reference evidence="2 3" key="1">
    <citation type="journal article" date="2013" name="Stand. Genomic Sci.">
        <title>Genomic Encyclopedia of Type Strains, Phase I: The one thousand microbial genomes (KMG-I) project.</title>
        <authorList>
            <person name="Kyrpides N.C."/>
            <person name="Woyke T."/>
            <person name="Eisen J.A."/>
            <person name="Garrity G."/>
            <person name="Lilburn T.G."/>
            <person name="Beck B.J."/>
            <person name="Whitman W.B."/>
            <person name="Hugenholtz P."/>
            <person name="Klenk H.P."/>
        </authorList>
    </citation>
    <scope>NUCLEOTIDE SEQUENCE [LARGE SCALE GENOMIC DNA]</scope>
    <source>
        <strain evidence="2 3">DSM 13484</strain>
    </source>
</reference>
<dbReference type="Gene3D" id="1.50.10.10">
    <property type="match status" value="1"/>
</dbReference>
<organism evidence="2 3">
    <name type="scientific">Chitinophaga japonensis</name>
    <name type="common">Flexibacter japonensis</name>
    <dbReference type="NCBI Taxonomy" id="104662"/>
    <lineage>
        <taxon>Bacteria</taxon>
        <taxon>Pseudomonadati</taxon>
        <taxon>Bacteroidota</taxon>
        <taxon>Chitinophagia</taxon>
        <taxon>Chitinophagales</taxon>
        <taxon>Chitinophagaceae</taxon>
        <taxon>Chitinophaga</taxon>
    </lineage>
</organism>
<dbReference type="InterPro" id="IPR012341">
    <property type="entry name" value="6hp_glycosidase-like_sf"/>
</dbReference>
<keyword evidence="1" id="KW-0862">Zinc</keyword>
<feature type="binding site" evidence="1">
    <location>
        <position position="327"/>
    </location>
    <ligand>
        <name>Zn(2+)</name>
        <dbReference type="ChEBI" id="CHEBI:29105"/>
    </ligand>
</feature>
<dbReference type="PRINTS" id="PR01955">
    <property type="entry name" value="LANCFRANKIA"/>
</dbReference>
<evidence type="ECO:0000313" key="2">
    <source>
        <dbReference type="EMBL" id="TWI84192.1"/>
    </source>
</evidence>
<dbReference type="PRINTS" id="PR01950">
    <property type="entry name" value="LANCSUPER"/>
</dbReference>
<dbReference type="GO" id="GO:0031179">
    <property type="term" value="P:peptide modification"/>
    <property type="evidence" value="ECO:0007669"/>
    <property type="project" value="InterPro"/>
</dbReference>
<name>A0A562SSK4_CHIJA</name>
<gene>
    <name evidence="2" type="ORF">LX66_4555</name>
</gene>
<dbReference type="Pfam" id="PF05147">
    <property type="entry name" value="LANC_like"/>
    <property type="match status" value="1"/>
</dbReference>
<keyword evidence="3" id="KW-1185">Reference proteome</keyword>
<dbReference type="Proteomes" id="UP000316778">
    <property type="component" value="Unassembled WGS sequence"/>
</dbReference>
<keyword evidence="1" id="KW-0479">Metal-binding</keyword>
<dbReference type="GO" id="GO:0005886">
    <property type="term" value="C:plasma membrane"/>
    <property type="evidence" value="ECO:0007669"/>
    <property type="project" value="TreeGrafter"/>
</dbReference>
<sequence>MQAWTHEQQQEVETELLRIADMLLPHIQPAAIHANLEGQTDSTTLFNGSAGIILFYLRLYEHYREPQYLQVCEAATVALLQHPSIVQPAYFILYTGATGLLYLCVKMYEATGNAAYMGRALDLLPYFEQGILEHVTQDDLLSGHAGNIWILTYLHAHTKNERLPELIRKLIDKMIQHARIAPQGLRWGHIKKSYDCLAGFSHGASGIAYALLQTAQYFRDEGLRYLAEEALRYEMQYYDPATANWLDLRLTSTRLYESDIMEWQVSDFRKYASDVNSWAHGAAGIGLARLYAWQVTQQDAYLQQAQTAVQRCLRDARELKRGDFTLCSGYGGVAAFLQQAAAVLQQPALRMAAQQLALAAVRYYRQHGVYNEYIPGNNADPGLFSGMAGVGYMLLGALMPCRADVVTHPLICADSRFHTAPLYAPGEVKRQLFARYYKNTFLHLQQHGADIAALCAAADIHALTAQLPQAIAALPPEQRIIAQDCFLFEQSFTEMWVQHKGWLCYEKRRELLHASAQQLLQLPATDFLQTVFIPVHNARLCRAPDSSSYYYLLYSHEAGISAFPAGRLTATLFSTLATGKKLQTVMDETLYAHFAQAGEEERIQVQEAIIAQTRMLLQQCFIKGE</sequence>
<dbReference type="SMART" id="SM01260">
    <property type="entry name" value="LANC_like"/>
    <property type="match status" value="1"/>
</dbReference>
<dbReference type="RefSeq" id="WP_145717729.1">
    <property type="nucleotide sequence ID" value="NZ_BAAAFY010000002.1"/>
</dbReference>
<dbReference type="GO" id="GO:0046872">
    <property type="term" value="F:metal ion binding"/>
    <property type="evidence" value="ECO:0007669"/>
    <property type="project" value="UniProtKB-KW"/>
</dbReference>
<dbReference type="InterPro" id="IPR007822">
    <property type="entry name" value="LANC-like"/>
</dbReference>
<dbReference type="PANTHER" id="PTHR12736">
    <property type="entry name" value="LANC-LIKE PROTEIN"/>
    <property type="match status" value="1"/>
</dbReference>